<reference evidence="2 3" key="1">
    <citation type="submission" date="2020-08" db="EMBL/GenBank/DDBJ databases">
        <title>Genomic Encyclopedia of Type Strains, Phase IV (KMG-IV): sequencing the most valuable type-strain genomes for metagenomic binning, comparative biology and taxonomic classification.</title>
        <authorList>
            <person name="Goeker M."/>
        </authorList>
    </citation>
    <scope>NUCLEOTIDE SEQUENCE [LARGE SCALE GENOMIC DNA]</scope>
    <source>
        <strain evidence="2 3">DSM 2461</strain>
    </source>
</reference>
<organism evidence="2 3">
    <name type="scientific">Spirochaeta isovalerica</name>
    <dbReference type="NCBI Taxonomy" id="150"/>
    <lineage>
        <taxon>Bacteria</taxon>
        <taxon>Pseudomonadati</taxon>
        <taxon>Spirochaetota</taxon>
        <taxon>Spirochaetia</taxon>
        <taxon>Spirochaetales</taxon>
        <taxon>Spirochaetaceae</taxon>
        <taxon>Spirochaeta</taxon>
    </lineage>
</organism>
<feature type="transmembrane region" description="Helical" evidence="1">
    <location>
        <begin position="121"/>
        <end position="140"/>
    </location>
</feature>
<dbReference type="Proteomes" id="UP000587760">
    <property type="component" value="Unassembled WGS sequence"/>
</dbReference>
<proteinExistence type="predicted"/>
<evidence type="ECO:0000313" key="3">
    <source>
        <dbReference type="Proteomes" id="UP000587760"/>
    </source>
</evidence>
<dbReference type="Pfam" id="PF10027">
    <property type="entry name" value="DUF2269"/>
    <property type="match status" value="1"/>
</dbReference>
<protein>
    <submittedName>
        <fullName evidence="2">Putative membrane protein</fullName>
    </submittedName>
</protein>
<keyword evidence="1" id="KW-0472">Membrane</keyword>
<sequence length="200" mass="22816">MNPKNNANSKPVLFVFLAIMAAMIILSILFRDKIDEFLNRPFLYPHVLFAHILTVTLFFANAVIGILWELRSLASNRKEIILHTYNTVAWLDARFSSPLIILSVISGIILTQIYGDFLHTGWLFLGFSLFVLSGVIWIISDIPGQYKIKKLLAEVDPESDILSEELMDLLKKRLRVSLAGVVPLIFVFILMVYKPDFTLF</sequence>
<dbReference type="RefSeq" id="WP_184745745.1">
    <property type="nucleotide sequence ID" value="NZ_JACHGJ010000002.1"/>
</dbReference>
<comment type="caution">
    <text evidence="2">The sequence shown here is derived from an EMBL/GenBank/DDBJ whole genome shotgun (WGS) entry which is preliminary data.</text>
</comment>
<gene>
    <name evidence="2" type="ORF">HNR50_001662</name>
</gene>
<evidence type="ECO:0000313" key="2">
    <source>
        <dbReference type="EMBL" id="MBB6480004.1"/>
    </source>
</evidence>
<feature type="transmembrane region" description="Helical" evidence="1">
    <location>
        <begin position="176"/>
        <end position="193"/>
    </location>
</feature>
<name>A0A841R4F6_9SPIO</name>
<dbReference type="EMBL" id="JACHGJ010000002">
    <property type="protein sequence ID" value="MBB6480004.1"/>
    <property type="molecule type" value="Genomic_DNA"/>
</dbReference>
<keyword evidence="3" id="KW-1185">Reference proteome</keyword>
<evidence type="ECO:0000256" key="1">
    <source>
        <dbReference type="SAM" id="Phobius"/>
    </source>
</evidence>
<feature type="transmembrane region" description="Helical" evidence="1">
    <location>
        <begin position="42"/>
        <end position="68"/>
    </location>
</feature>
<feature type="transmembrane region" description="Helical" evidence="1">
    <location>
        <begin position="12"/>
        <end position="30"/>
    </location>
</feature>
<dbReference type="InterPro" id="IPR018729">
    <property type="entry name" value="DUF2269_transmembrane"/>
</dbReference>
<dbReference type="AlphaFoldDB" id="A0A841R4F6"/>
<keyword evidence="1" id="KW-1133">Transmembrane helix</keyword>
<keyword evidence="1" id="KW-0812">Transmembrane</keyword>
<accession>A0A841R4F6</accession>
<feature type="transmembrane region" description="Helical" evidence="1">
    <location>
        <begin position="95"/>
        <end position="115"/>
    </location>
</feature>